<organism evidence="2 3">
    <name type="scientific">Allostreptomyces psammosilenae</name>
    <dbReference type="NCBI Taxonomy" id="1892865"/>
    <lineage>
        <taxon>Bacteria</taxon>
        <taxon>Bacillati</taxon>
        <taxon>Actinomycetota</taxon>
        <taxon>Actinomycetes</taxon>
        <taxon>Kitasatosporales</taxon>
        <taxon>Streptomycetaceae</taxon>
        <taxon>Allostreptomyces</taxon>
    </lineage>
</organism>
<proteinExistence type="predicted"/>
<feature type="domain" description="ATP-grasp" evidence="1">
    <location>
        <begin position="138"/>
        <end position="289"/>
    </location>
</feature>
<reference evidence="2 3" key="1">
    <citation type="submission" date="2020-07" db="EMBL/GenBank/DDBJ databases">
        <title>Sequencing the genomes of 1000 actinobacteria strains.</title>
        <authorList>
            <person name="Klenk H.-P."/>
        </authorList>
    </citation>
    <scope>NUCLEOTIDE SEQUENCE [LARGE SCALE GENOMIC DNA]</scope>
    <source>
        <strain evidence="2 3">DSM 42178</strain>
    </source>
</reference>
<sequence>MGTAVLYCGDPLRPRRVDPHFAAEAESVRRLGGVVARIDHDALVRGEVERAVEGVPIGLGSAWYRGWMVSAAQYDALAVALRDRGCRLLVSPERYRTAHELPGWYRVFEELTPLSVWTPSAPGVVPSPGELAALVAPLGAGPAVVKDYVKSRKHEWDDACFVPEVTDTAGLRRVVARFVELQGDALAGGIVVRAFERFAGAGGGGAPEARVWWVDGEPVVVGPHPDTSGEAPRPELERVRPVVRRLGCRFVTTDLVARTDGEWRVVEVGDGQVSDLPRRMDPSALMEALLSGGRG</sequence>
<gene>
    <name evidence="2" type="ORF">FHU37_001706</name>
</gene>
<dbReference type="EMBL" id="JACBZD010000001">
    <property type="protein sequence ID" value="NYI04763.1"/>
    <property type="molecule type" value="Genomic_DNA"/>
</dbReference>
<dbReference type="InterPro" id="IPR025643">
    <property type="entry name" value="R2K_3"/>
</dbReference>
<evidence type="ECO:0000259" key="1">
    <source>
        <dbReference type="Pfam" id="PF14243"/>
    </source>
</evidence>
<dbReference type="Proteomes" id="UP000567795">
    <property type="component" value="Unassembled WGS sequence"/>
</dbReference>
<dbReference type="RefSeq" id="WP_179813616.1">
    <property type="nucleotide sequence ID" value="NZ_JACBZD010000001.1"/>
</dbReference>
<accession>A0A852ZQT7</accession>
<name>A0A852ZQT7_9ACTN</name>
<evidence type="ECO:0000313" key="3">
    <source>
        <dbReference type="Proteomes" id="UP000567795"/>
    </source>
</evidence>
<comment type="caution">
    <text evidence="2">The sequence shown here is derived from an EMBL/GenBank/DDBJ whole genome shotgun (WGS) entry which is preliminary data.</text>
</comment>
<evidence type="ECO:0000313" key="2">
    <source>
        <dbReference type="EMBL" id="NYI04763.1"/>
    </source>
</evidence>
<dbReference type="Pfam" id="PF14243">
    <property type="entry name" value="R2K_3"/>
    <property type="match status" value="1"/>
</dbReference>
<keyword evidence="3" id="KW-1185">Reference proteome</keyword>
<protein>
    <recommendedName>
        <fullName evidence="1">ATP-grasp domain-containing protein</fullName>
    </recommendedName>
</protein>
<dbReference type="AlphaFoldDB" id="A0A852ZQT7"/>